<dbReference type="HAMAP" id="MF_00382">
    <property type="entry name" value="Ribosomal_bL20"/>
    <property type="match status" value="1"/>
</dbReference>
<dbReference type="CDD" id="cd07026">
    <property type="entry name" value="Ribosomal_L20"/>
    <property type="match status" value="1"/>
</dbReference>
<evidence type="ECO:0000256" key="3">
    <source>
        <dbReference type="ARBA" id="ARBA00022884"/>
    </source>
</evidence>
<dbReference type="SUPFAM" id="SSF74731">
    <property type="entry name" value="Ribosomal protein L20"/>
    <property type="match status" value="1"/>
</dbReference>
<dbReference type="GO" id="GO:0000027">
    <property type="term" value="P:ribosomal large subunit assembly"/>
    <property type="evidence" value="ECO:0007669"/>
    <property type="project" value="UniProtKB-UniRule"/>
</dbReference>
<dbReference type="Proteomes" id="UP000075391">
    <property type="component" value="Unassembled WGS sequence"/>
</dbReference>
<comment type="similarity">
    <text evidence="1 7 8">Belongs to the bacterial ribosomal protein bL20 family.</text>
</comment>
<dbReference type="InterPro" id="IPR005813">
    <property type="entry name" value="Ribosomal_bL20"/>
</dbReference>
<evidence type="ECO:0000256" key="6">
    <source>
        <dbReference type="ARBA" id="ARBA00035172"/>
    </source>
</evidence>
<dbReference type="GO" id="GO:0005840">
    <property type="term" value="C:ribosome"/>
    <property type="evidence" value="ECO:0007669"/>
    <property type="project" value="UniProtKB-KW"/>
</dbReference>
<evidence type="ECO:0000256" key="5">
    <source>
        <dbReference type="ARBA" id="ARBA00023274"/>
    </source>
</evidence>
<sequence>MARVKSGKTNRARHKKVLKRAKGYYSAGSRAYIHAVEKNDRGMAYAYRDRKAKKRNFRTLWNQRINAAARLNGTTYSRLIGGLIKAGIQVDRKILADLAINDAAAFTALCKHALA</sequence>
<reference evidence="11 12" key="1">
    <citation type="submission" date="2016-03" db="EMBL/GenBank/DDBJ databases">
        <authorList>
            <person name="Ploux O."/>
        </authorList>
    </citation>
    <scope>NUCLEOTIDE SEQUENCE [LARGE SCALE GENOMIC DNA]</scope>
    <source>
        <strain evidence="9 11">BER2</strain>
        <strain evidence="10 12">EC13</strain>
    </source>
</reference>
<dbReference type="PROSITE" id="PS00937">
    <property type="entry name" value="RIBOSOMAL_L20"/>
    <property type="match status" value="1"/>
</dbReference>
<dbReference type="OrthoDB" id="9808966at2"/>
<evidence type="ECO:0000313" key="11">
    <source>
        <dbReference type="Proteomes" id="UP000075391"/>
    </source>
</evidence>
<comment type="caution">
    <text evidence="9">The sequence shown here is derived from an EMBL/GenBank/DDBJ whole genome shotgun (WGS) entry which is preliminary data.</text>
</comment>
<keyword evidence="3 7" id="KW-0694">RNA-binding</keyword>
<dbReference type="Proteomes" id="UP000075799">
    <property type="component" value="Unassembled WGS sequence"/>
</dbReference>
<dbReference type="AlphaFoldDB" id="A0A150WC45"/>
<keyword evidence="4 7" id="KW-0689">Ribosomal protein</keyword>
<dbReference type="GO" id="GO:0006412">
    <property type="term" value="P:translation"/>
    <property type="evidence" value="ECO:0007669"/>
    <property type="project" value="InterPro"/>
</dbReference>
<evidence type="ECO:0000256" key="7">
    <source>
        <dbReference type="HAMAP-Rule" id="MF_00382"/>
    </source>
</evidence>
<evidence type="ECO:0000256" key="2">
    <source>
        <dbReference type="ARBA" id="ARBA00022730"/>
    </source>
</evidence>
<dbReference type="Gene3D" id="1.10.1900.20">
    <property type="entry name" value="Ribosomal protein L20"/>
    <property type="match status" value="1"/>
</dbReference>
<dbReference type="FunFam" id="1.10.1900.20:FF:000001">
    <property type="entry name" value="50S ribosomal protein L20"/>
    <property type="match status" value="1"/>
</dbReference>
<dbReference type="GO" id="GO:0003735">
    <property type="term" value="F:structural constituent of ribosome"/>
    <property type="evidence" value="ECO:0007669"/>
    <property type="project" value="InterPro"/>
</dbReference>
<evidence type="ECO:0000313" key="10">
    <source>
        <dbReference type="EMBL" id="KYG64224.1"/>
    </source>
</evidence>
<gene>
    <name evidence="7" type="primary">rplT</name>
    <name evidence="9" type="ORF">AZI85_13380</name>
    <name evidence="10" type="ORF">AZI87_13355</name>
</gene>
<dbReference type="NCBIfam" id="TIGR01032">
    <property type="entry name" value="rplT_bact"/>
    <property type="match status" value="1"/>
</dbReference>
<dbReference type="PANTHER" id="PTHR10986">
    <property type="entry name" value="39S RIBOSOMAL PROTEIN L20"/>
    <property type="match status" value="1"/>
</dbReference>
<dbReference type="EMBL" id="LUKF01000020">
    <property type="protein sequence ID" value="KYG60452.1"/>
    <property type="molecule type" value="Genomic_DNA"/>
</dbReference>
<comment type="function">
    <text evidence="7 8">Binds directly to 23S ribosomal RNA and is necessary for the in vitro assembly process of the 50S ribosomal subunit. It is not involved in the protein synthesizing functions of that subunit.</text>
</comment>
<dbReference type="Pfam" id="PF00453">
    <property type="entry name" value="Ribosomal_L20"/>
    <property type="match status" value="1"/>
</dbReference>
<evidence type="ECO:0000256" key="1">
    <source>
        <dbReference type="ARBA" id="ARBA00007698"/>
    </source>
</evidence>
<dbReference type="InterPro" id="IPR049946">
    <property type="entry name" value="RIBOSOMAL_L20_CS"/>
</dbReference>
<protein>
    <recommendedName>
        <fullName evidence="6 7">Large ribosomal subunit protein bL20</fullName>
    </recommendedName>
</protein>
<dbReference type="RefSeq" id="WP_063208145.1">
    <property type="nucleotide sequence ID" value="NZ_CP168967.1"/>
</dbReference>
<name>A0A150WC45_BDEBC</name>
<evidence type="ECO:0000313" key="9">
    <source>
        <dbReference type="EMBL" id="KYG60452.1"/>
    </source>
</evidence>
<dbReference type="GO" id="GO:1990904">
    <property type="term" value="C:ribonucleoprotein complex"/>
    <property type="evidence" value="ECO:0007669"/>
    <property type="project" value="UniProtKB-KW"/>
</dbReference>
<keyword evidence="5 7" id="KW-0687">Ribonucleoprotein</keyword>
<evidence type="ECO:0000313" key="12">
    <source>
        <dbReference type="Proteomes" id="UP000075799"/>
    </source>
</evidence>
<proteinExistence type="inferred from homology"/>
<keyword evidence="2 7" id="KW-0699">rRNA-binding</keyword>
<evidence type="ECO:0000256" key="8">
    <source>
        <dbReference type="RuleBase" id="RU000560"/>
    </source>
</evidence>
<organism evidence="9 11">
    <name type="scientific">Bdellovibrio bacteriovorus</name>
    <dbReference type="NCBI Taxonomy" id="959"/>
    <lineage>
        <taxon>Bacteria</taxon>
        <taxon>Pseudomonadati</taxon>
        <taxon>Bdellovibrionota</taxon>
        <taxon>Bdellovibrionia</taxon>
        <taxon>Bdellovibrionales</taxon>
        <taxon>Pseudobdellovibrionaceae</taxon>
        <taxon>Bdellovibrio</taxon>
    </lineage>
</organism>
<dbReference type="EMBL" id="LUKD01000006">
    <property type="protein sequence ID" value="KYG64224.1"/>
    <property type="molecule type" value="Genomic_DNA"/>
</dbReference>
<dbReference type="GO" id="GO:0019843">
    <property type="term" value="F:rRNA binding"/>
    <property type="evidence" value="ECO:0007669"/>
    <property type="project" value="UniProtKB-UniRule"/>
</dbReference>
<evidence type="ECO:0000256" key="4">
    <source>
        <dbReference type="ARBA" id="ARBA00022980"/>
    </source>
</evidence>
<accession>A0A150WC45</accession>
<dbReference type="Gene3D" id="6.10.160.10">
    <property type="match status" value="1"/>
</dbReference>
<dbReference type="InterPro" id="IPR035566">
    <property type="entry name" value="Ribosomal_protein_bL20_C"/>
</dbReference>
<dbReference type="PRINTS" id="PR00062">
    <property type="entry name" value="RIBOSOMALL20"/>
</dbReference>